<accession>A0ACC2KPP2</accession>
<name>A0ACC2KPP2_PERAE</name>
<proteinExistence type="predicted"/>
<comment type="caution">
    <text evidence="1">The sequence shown here is derived from an EMBL/GenBank/DDBJ whole genome shotgun (WGS) entry which is preliminary data.</text>
</comment>
<dbReference type="Proteomes" id="UP001234297">
    <property type="component" value="Chromosome 10"/>
</dbReference>
<dbReference type="EMBL" id="CM056818">
    <property type="protein sequence ID" value="KAJ8623101.1"/>
    <property type="molecule type" value="Genomic_DNA"/>
</dbReference>
<protein>
    <submittedName>
        <fullName evidence="1">Uncharacterized protein</fullName>
    </submittedName>
</protein>
<evidence type="ECO:0000313" key="2">
    <source>
        <dbReference type="Proteomes" id="UP001234297"/>
    </source>
</evidence>
<evidence type="ECO:0000313" key="1">
    <source>
        <dbReference type="EMBL" id="KAJ8623101.1"/>
    </source>
</evidence>
<gene>
    <name evidence="1" type="ORF">MRB53_031630</name>
</gene>
<organism evidence="1 2">
    <name type="scientific">Persea americana</name>
    <name type="common">Avocado</name>
    <dbReference type="NCBI Taxonomy" id="3435"/>
    <lineage>
        <taxon>Eukaryota</taxon>
        <taxon>Viridiplantae</taxon>
        <taxon>Streptophyta</taxon>
        <taxon>Embryophyta</taxon>
        <taxon>Tracheophyta</taxon>
        <taxon>Spermatophyta</taxon>
        <taxon>Magnoliopsida</taxon>
        <taxon>Magnoliidae</taxon>
        <taxon>Laurales</taxon>
        <taxon>Lauraceae</taxon>
        <taxon>Persea</taxon>
    </lineage>
</organism>
<keyword evidence="2" id="KW-1185">Reference proteome</keyword>
<reference evidence="1 2" key="1">
    <citation type="journal article" date="2022" name="Hortic Res">
        <title>A haplotype resolved chromosomal level avocado genome allows analysis of novel avocado genes.</title>
        <authorList>
            <person name="Nath O."/>
            <person name="Fletcher S.J."/>
            <person name="Hayward A."/>
            <person name="Shaw L.M."/>
            <person name="Masouleh A.K."/>
            <person name="Furtado A."/>
            <person name="Henry R.J."/>
            <person name="Mitter N."/>
        </authorList>
    </citation>
    <scope>NUCLEOTIDE SEQUENCE [LARGE SCALE GENOMIC DNA]</scope>
    <source>
        <strain evidence="2">cv. Hass</strain>
    </source>
</reference>
<sequence length="102" mass="11372">MRYLSLAIILISFLRILPAKEALVVHTSKPRLSSNGPLDQPAYADNNKNAIGRRRSDGPPAHNGYDEWLSNKRGITPPTPHSSPFRSQFAPPSPPPMERYKP</sequence>